<dbReference type="EMBL" id="CP136426">
    <property type="protein sequence ID" value="WOC51533.1"/>
    <property type="molecule type" value="Genomic_DNA"/>
</dbReference>
<dbReference type="InterPro" id="IPR043727">
    <property type="entry name" value="Lmo0937-like"/>
</dbReference>
<gene>
    <name evidence="2" type="ORF">BPO_0886</name>
</gene>
<dbReference type="RefSeq" id="WP_412677598.1">
    <property type="nucleotide sequence ID" value="NZ_CP136426.1"/>
</dbReference>
<dbReference type="KEGG" id="bpor:BPO_0886"/>
<dbReference type="Proteomes" id="UP001432059">
    <property type="component" value="Chromosome"/>
</dbReference>
<evidence type="ECO:0008006" key="4">
    <source>
        <dbReference type="Google" id="ProtNLM"/>
    </source>
</evidence>
<evidence type="ECO:0000256" key="1">
    <source>
        <dbReference type="SAM" id="Phobius"/>
    </source>
</evidence>
<evidence type="ECO:0000313" key="2">
    <source>
        <dbReference type="EMBL" id="WOC51533.1"/>
    </source>
</evidence>
<reference evidence="2" key="1">
    <citation type="submission" date="2023-10" db="EMBL/GenBank/DDBJ databases">
        <title>Characterization and whole genome sequencing of a novel strain of Bergeyella porcorum QD2021 isolated from pig.</title>
        <authorList>
            <person name="Liu G."/>
            <person name="Chen C."/>
            <person name="Han X."/>
        </authorList>
    </citation>
    <scope>NUCLEOTIDE SEQUENCE</scope>
    <source>
        <strain evidence="2">QD2021</strain>
    </source>
</reference>
<keyword evidence="3" id="KW-1185">Reference proteome</keyword>
<accession>A0AAU0F2I9</accession>
<name>A0AAU0F2I9_9FLAO</name>
<sequence length="53" mass="6445">MMKNLHFWVSGILLLIWFLGYMILDVSWEIHFVFLLAVIVLIIKFIREDYSEK</sequence>
<evidence type="ECO:0000313" key="3">
    <source>
        <dbReference type="Proteomes" id="UP001432059"/>
    </source>
</evidence>
<keyword evidence="1" id="KW-1133">Transmembrane helix</keyword>
<protein>
    <recommendedName>
        <fullName evidence="4">Lmo0937 family membrane protein</fullName>
    </recommendedName>
</protein>
<organism evidence="2 3">
    <name type="scientific">Bergeyella porcorum</name>
    <dbReference type="NCBI Taxonomy" id="1735111"/>
    <lineage>
        <taxon>Bacteria</taxon>
        <taxon>Pseudomonadati</taxon>
        <taxon>Bacteroidota</taxon>
        <taxon>Flavobacteriia</taxon>
        <taxon>Flavobacteriales</taxon>
        <taxon>Weeksellaceae</taxon>
        <taxon>Bergeyella</taxon>
    </lineage>
</organism>
<keyword evidence="1" id="KW-0812">Transmembrane</keyword>
<feature type="transmembrane region" description="Helical" evidence="1">
    <location>
        <begin position="30"/>
        <end position="46"/>
    </location>
</feature>
<keyword evidence="1" id="KW-0472">Membrane</keyword>
<dbReference type="AlphaFoldDB" id="A0AAU0F2I9"/>
<feature type="transmembrane region" description="Helical" evidence="1">
    <location>
        <begin position="7"/>
        <end position="24"/>
    </location>
</feature>
<proteinExistence type="predicted"/>
<dbReference type="Pfam" id="PF18919">
    <property type="entry name" value="DUF5670"/>
    <property type="match status" value="1"/>
</dbReference>